<name>A0A152A741_TIELA</name>
<keyword evidence="2" id="KW-1185">Reference proteome</keyword>
<evidence type="ECO:0000313" key="2">
    <source>
        <dbReference type="Proteomes" id="UP000076078"/>
    </source>
</evidence>
<protein>
    <submittedName>
        <fullName evidence="1">Uncharacterized protein</fullName>
    </submittedName>
</protein>
<accession>A0A152A741</accession>
<organism evidence="1 2">
    <name type="scientific">Tieghemostelium lacteum</name>
    <name type="common">Slime mold</name>
    <name type="synonym">Dictyostelium lacteum</name>
    <dbReference type="NCBI Taxonomy" id="361077"/>
    <lineage>
        <taxon>Eukaryota</taxon>
        <taxon>Amoebozoa</taxon>
        <taxon>Evosea</taxon>
        <taxon>Eumycetozoa</taxon>
        <taxon>Dictyostelia</taxon>
        <taxon>Dictyosteliales</taxon>
        <taxon>Raperosteliaceae</taxon>
        <taxon>Tieghemostelium</taxon>
    </lineage>
</organism>
<evidence type="ECO:0000313" key="1">
    <source>
        <dbReference type="EMBL" id="KYR02063.1"/>
    </source>
</evidence>
<gene>
    <name evidence="1" type="ORF">DLAC_00862</name>
</gene>
<dbReference type="InParanoid" id="A0A152A741"/>
<reference evidence="1 2" key="1">
    <citation type="submission" date="2015-12" db="EMBL/GenBank/DDBJ databases">
        <title>Dictyostelia acquired genes for synthesis and detection of signals that induce cell-type specialization by lateral gene transfer from prokaryotes.</title>
        <authorList>
            <person name="Gloeckner G."/>
            <person name="Schaap P."/>
        </authorList>
    </citation>
    <scope>NUCLEOTIDE SEQUENCE [LARGE SCALE GENOMIC DNA]</scope>
    <source>
        <strain evidence="1 2">TK</strain>
    </source>
</reference>
<dbReference type="SUPFAM" id="SSF52047">
    <property type="entry name" value="RNI-like"/>
    <property type="match status" value="1"/>
</dbReference>
<proteinExistence type="predicted"/>
<sequence length="1211" mass="142763">MDFLIQFHQFDCKNPKEYNIKLNELLEWIDTHDHLNVDSIIHQIVIIFKFLVPKLENHFFISRTLHWIEEYIEDKSNKSKFIKLNLALSLPNNLNLWYKNGVLLKMLQSTDYPLISLLFNQKYDNYYGYNFKHYYLPLPSLVNALKVVINHSADNESNLHIIKENIIKMATRVVFAHIGNTKPFYENIFGNDDIDKTKLPTKLALDFVKSILELVILSNDNISKQKIENIDYFIRILCFVVLNCLSEQEIQSLRDYYIQLIPSIFKYMELKITFKYRGTEQKRAFAIDTLSDEIKVLKHHFGKDLIEKECENIFGYWLKNLNSGIDYAYTIGLINSILPNQIIRDNIEIIYGYLGTIDQLKKNDPNIILLLNNLISIHGNLSGKRHIDLLDYLLNEYLKINVKNQQEDVTTTFPRDLMVTVLISNPEFTINKFDELLDRFITDGSIFACRSLNRLISHTSIYTLMVSNGNYQNQHEKIIKLSSRSPEHRIYLLEYLMKTEADSFLVGMAKEIKYFISSAHFKDDHLHLTLLRFKQKLSTISDSNITQSQLFDIYKKTMKSYLRSIQSKAINATLNHEIVVNFTQNDTESFTFLQLLQERLGSPTILPLLILTVLKLYMEAKKPNIDHCVSTILCEYTKEMKPSTVKLYIKILLKLKSLIPLDICIKSLLETKIFSEGIGMFYKDVIPLLHNLQNPKEIYHKFFEIIVYVKSVPFKDQSKIVHSLLQSLSGQDLIECCHHLAYLSIDRWSYSSPPTYQKIYVIRYFIPLDTIPTNLRDKIRDGFIYMYNLEKEYMLVAIRNKGIKVLEFLNNYHRYDHQRGIDYEKNLVNVPYISHTLINNILKFSIRDSLGNTPQLSPTILLRYAMVSKSFFKETCKILKNLDCIYGLSRNWCAISTNQWSLLQLGVHYLQFDDFDKFGYKCGESFFYQLSSLSITYTFKYITTREMQNLTTLYINYNRNIFEYIYYLLENCYNLKKVAFSTNPCNDTLENIIKMIITNNSKSIELIKFNFEFDRNLDYSSAKLLYKYNKEFMKSIPDHQTNRKQLIQVKCALPQYPKLDIRDDALKAYSKLTTHLNVKYYCRKFFDKLFQPANFKRLEKLNLVNIHIIKVVYDFMVSSSVKIRKLWASVNNILNNDFEVLSQMKYLETLILSMDKYDDYSSLFQSAQKNQTLKVICIQNAFNMKYYNTNGFVEVPSNSRKYSHKYIRNRF</sequence>
<comment type="caution">
    <text evidence="1">The sequence shown here is derived from an EMBL/GenBank/DDBJ whole genome shotgun (WGS) entry which is preliminary data.</text>
</comment>
<dbReference type="EMBL" id="LODT01000004">
    <property type="protein sequence ID" value="KYR02063.1"/>
    <property type="molecule type" value="Genomic_DNA"/>
</dbReference>
<dbReference type="Gene3D" id="3.80.10.10">
    <property type="entry name" value="Ribonuclease Inhibitor"/>
    <property type="match status" value="1"/>
</dbReference>
<dbReference type="Proteomes" id="UP000076078">
    <property type="component" value="Unassembled WGS sequence"/>
</dbReference>
<dbReference type="AlphaFoldDB" id="A0A152A741"/>
<dbReference type="InterPro" id="IPR032675">
    <property type="entry name" value="LRR_dom_sf"/>
</dbReference>